<organism evidence="3 4">
    <name type="scientific">Hydrogenoanaerobacterium saccharovorans</name>
    <dbReference type="NCBI Taxonomy" id="474960"/>
    <lineage>
        <taxon>Bacteria</taxon>
        <taxon>Bacillati</taxon>
        <taxon>Bacillota</taxon>
        <taxon>Clostridia</taxon>
        <taxon>Eubacteriales</taxon>
        <taxon>Oscillospiraceae</taxon>
        <taxon>Hydrogenoanaerobacterium</taxon>
    </lineage>
</organism>
<comment type="caution">
    <text evidence="3">The sequence shown here is derived from an EMBL/GenBank/DDBJ whole genome shotgun (WGS) entry which is preliminary data.</text>
</comment>
<feature type="transmembrane region" description="Helical" evidence="2">
    <location>
        <begin position="360"/>
        <end position="381"/>
    </location>
</feature>
<evidence type="ECO:0000313" key="3">
    <source>
        <dbReference type="EMBL" id="MBM6922390.1"/>
    </source>
</evidence>
<protein>
    <submittedName>
        <fullName evidence="3">YibE/F family protein</fullName>
    </submittedName>
</protein>
<dbReference type="PANTHER" id="PTHR41771">
    <property type="entry name" value="MEMBRANE PROTEIN-RELATED"/>
    <property type="match status" value="1"/>
</dbReference>
<reference evidence="3 4" key="1">
    <citation type="journal article" date="2021" name="Sci. Rep.">
        <title>The distribution of antibiotic resistance genes in chicken gut microbiota commensals.</title>
        <authorList>
            <person name="Juricova H."/>
            <person name="Matiasovicova J."/>
            <person name="Kubasova T."/>
            <person name="Cejkova D."/>
            <person name="Rychlik I."/>
        </authorList>
    </citation>
    <scope>NUCLEOTIDE SEQUENCE [LARGE SCALE GENOMIC DNA]</scope>
    <source>
        <strain evidence="3 4">An564</strain>
    </source>
</reference>
<feature type="transmembrane region" description="Helical" evidence="2">
    <location>
        <begin position="322"/>
        <end position="340"/>
    </location>
</feature>
<feature type="transmembrane region" description="Helical" evidence="2">
    <location>
        <begin position="263"/>
        <end position="285"/>
    </location>
</feature>
<feature type="transmembrane region" description="Helical" evidence="2">
    <location>
        <begin position="187"/>
        <end position="208"/>
    </location>
</feature>
<accession>A0ABS2GIU2</accession>
<keyword evidence="4" id="KW-1185">Reference proteome</keyword>
<keyword evidence="2" id="KW-0472">Membrane</keyword>
<gene>
    <name evidence="3" type="ORF">H9X81_01600</name>
</gene>
<feature type="transmembrane region" description="Helical" evidence="2">
    <location>
        <begin position="12"/>
        <end position="32"/>
    </location>
</feature>
<sequence>MKKRFLNRDRILYFVVMILSVLFLYVGNRIAVQDNSYFQSSRADTYYRAEVIAVGEPQQIENTYDGWSESYIEQDITIRLREGALRGEEVTVHQQLQTPKEGYKTFPYEVGDQVFAGFNFDSQMNADWFIADHLREMPMLFLVLAFFALLIGFGRFKGFNTVVSLVLTCAAVFFVMIPAIIKGYNIYLVTFITAVFTIVMTLCIVIGVHPKSIAAAVGCTCGVGFAGLLTIAMQDALFITGLIDEDSSFVMYINADTVIDLRGVIFAAIVIGALGATMDVAMSIASSLDEILYHKPDIRDWELMRSGLNIGRDIMGTMANTLVLAYVGSSLHMILLLLAYNNDIGSIINRETIAVELLQSVAGSIGILLTVPSTAAVTVLARRWFLSHAQRQREEEAAAEAAEPQPLPEPEQEPEPEACAEAGPAVPEEPEEDTPEPEAPRTVEELWREYQKKEK</sequence>
<dbReference type="EMBL" id="JACSNR010000001">
    <property type="protein sequence ID" value="MBM6922390.1"/>
    <property type="molecule type" value="Genomic_DNA"/>
</dbReference>
<evidence type="ECO:0000256" key="2">
    <source>
        <dbReference type="SAM" id="Phobius"/>
    </source>
</evidence>
<feature type="transmembrane region" description="Helical" evidence="2">
    <location>
        <begin position="137"/>
        <end position="154"/>
    </location>
</feature>
<feature type="transmembrane region" description="Helical" evidence="2">
    <location>
        <begin position="161"/>
        <end position="181"/>
    </location>
</feature>
<feature type="compositionally biased region" description="Basic and acidic residues" evidence="1">
    <location>
        <begin position="438"/>
        <end position="455"/>
    </location>
</feature>
<dbReference type="InterPro" id="IPR012507">
    <property type="entry name" value="YibE_F"/>
</dbReference>
<evidence type="ECO:0000313" key="4">
    <source>
        <dbReference type="Proteomes" id="UP000724149"/>
    </source>
</evidence>
<name>A0ABS2GIU2_9FIRM</name>
<evidence type="ECO:0000256" key="1">
    <source>
        <dbReference type="SAM" id="MobiDB-lite"/>
    </source>
</evidence>
<keyword evidence="2" id="KW-1133">Transmembrane helix</keyword>
<proteinExistence type="predicted"/>
<feature type="region of interest" description="Disordered" evidence="1">
    <location>
        <begin position="394"/>
        <end position="455"/>
    </location>
</feature>
<dbReference type="PANTHER" id="PTHR41771:SF1">
    <property type="entry name" value="MEMBRANE PROTEIN"/>
    <property type="match status" value="1"/>
</dbReference>
<dbReference type="Pfam" id="PF07907">
    <property type="entry name" value="YibE_F"/>
    <property type="match status" value="1"/>
</dbReference>
<feature type="transmembrane region" description="Helical" evidence="2">
    <location>
        <begin position="215"/>
        <end position="243"/>
    </location>
</feature>
<keyword evidence="2" id="KW-0812">Transmembrane</keyword>
<dbReference type="Proteomes" id="UP000724149">
    <property type="component" value="Unassembled WGS sequence"/>
</dbReference>